<feature type="domain" description="Mur ligase central" evidence="5">
    <location>
        <begin position="129"/>
        <end position="314"/>
    </location>
</feature>
<accession>A0ABQ6HKK1</accession>
<evidence type="ECO:0000259" key="5">
    <source>
        <dbReference type="Pfam" id="PF08245"/>
    </source>
</evidence>
<keyword evidence="2" id="KW-0131">Cell cycle</keyword>
<evidence type="ECO:0008006" key="8">
    <source>
        <dbReference type="Google" id="ProtNLM"/>
    </source>
</evidence>
<keyword evidence="7" id="KW-1185">Reference proteome</keyword>
<dbReference type="EMBL" id="BSUJ01000001">
    <property type="protein sequence ID" value="GMA18940.1"/>
    <property type="molecule type" value="Genomic_DNA"/>
</dbReference>
<feature type="domain" description="Mur ligase N-terminal catalytic" evidence="4">
    <location>
        <begin position="37"/>
        <end position="113"/>
    </location>
</feature>
<evidence type="ECO:0000256" key="2">
    <source>
        <dbReference type="ARBA" id="ARBA00023306"/>
    </source>
</evidence>
<sequence>MATQFPRPSHREPVTLADVAAALGVAPVEQAGADTRVSGLTHDSRQVQPGDLYAALPGARVHGAAFGTAAARDGAVAVLTDQTGADQLADAGVALPVLVVDDPRAAMGHAAAVVYADPARREDLSVLGITGTNGKTTTAYLLDSALRELGETTGIIGTIETRIGDDRIKSSRTTPESSDLHALLAVMAERGVTTCTMEVSSHALSLHRVDGVRFDVVAFLNLSQDHLDFYGTMEDYFAAKATLLDPALARVGVVVVDDEWGRRLARETALPIVTLSSTGADADWQLQRPAPGQVRLARTDGDAAVSFASPLPGSSTTSTRPSPCSCSTSVA</sequence>
<name>A0ABQ6HKK1_9MICO</name>
<feature type="region of interest" description="Disordered" evidence="3">
    <location>
        <begin position="307"/>
        <end position="331"/>
    </location>
</feature>
<evidence type="ECO:0000313" key="6">
    <source>
        <dbReference type="EMBL" id="GMA18940.1"/>
    </source>
</evidence>
<dbReference type="Gene3D" id="3.40.1190.10">
    <property type="entry name" value="Mur-like, catalytic domain"/>
    <property type="match status" value="1"/>
</dbReference>
<dbReference type="InterPro" id="IPR035911">
    <property type="entry name" value="MurE/MurF_N"/>
</dbReference>
<evidence type="ECO:0000256" key="1">
    <source>
        <dbReference type="ARBA" id="ARBA00022618"/>
    </source>
</evidence>
<proteinExistence type="predicted"/>
<dbReference type="RefSeq" id="WP_284283918.1">
    <property type="nucleotide sequence ID" value="NZ_BSUJ01000001.1"/>
</dbReference>
<dbReference type="SUPFAM" id="SSF53623">
    <property type="entry name" value="MurD-like peptide ligases, catalytic domain"/>
    <property type="match status" value="1"/>
</dbReference>
<dbReference type="PANTHER" id="PTHR23135">
    <property type="entry name" value="MUR LIGASE FAMILY MEMBER"/>
    <property type="match status" value="1"/>
</dbReference>
<dbReference type="Pfam" id="PF01225">
    <property type="entry name" value="Mur_ligase"/>
    <property type="match status" value="1"/>
</dbReference>
<dbReference type="Gene3D" id="3.40.1390.10">
    <property type="entry name" value="MurE/MurF, N-terminal domain"/>
    <property type="match status" value="1"/>
</dbReference>
<dbReference type="PANTHER" id="PTHR23135:SF4">
    <property type="entry name" value="UDP-N-ACETYLMURAMOYL-L-ALANYL-D-GLUTAMATE--2,6-DIAMINOPIMELATE LIGASE MURE HOMOLOG, CHLOROPLASTIC"/>
    <property type="match status" value="1"/>
</dbReference>
<evidence type="ECO:0000313" key="7">
    <source>
        <dbReference type="Proteomes" id="UP001157109"/>
    </source>
</evidence>
<feature type="compositionally biased region" description="Low complexity" evidence="3">
    <location>
        <begin position="309"/>
        <end position="331"/>
    </location>
</feature>
<keyword evidence="1" id="KW-0132">Cell division</keyword>
<organism evidence="6 7">
    <name type="scientific">Arsenicicoccus piscis</name>
    <dbReference type="NCBI Taxonomy" id="673954"/>
    <lineage>
        <taxon>Bacteria</taxon>
        <taxon>Bacillati</taxon>
        <taxon>Actinomycetota</taxon>
        <taxon>Actinomycetes</taxon>
        <taxon>Micrococcales</taxon>
        <taxon>Intrasporangiaceae</taxon>
        <taxon>Arsenicicoccus</taxon>
    </lineage>
</organism>
<protein>
    <recommendedName>
        <fullName evidence="8">UDP-N-acetylmuramoyl-L-alanyl-D-glutamate--2, 6-diaminopimelate ligase</fullName>
    </recommendedName>
</protein>
<evidence type="ECO:0000256" key="3">
    <source>
        <dbReference type="SAM" id="MobiDB-lite"/>
    </source>
</evidence>
<dbReference type="InterPro" id="IPR000713">
    <property type="entry name" value="Mur_ligase_N"/>
</dbReference>
<comment type="caution">
    <text evidence="6">The sequence shown here is derived from an EMBL/GenBank/DDBJ whole genome shotgun (WGS) entry which is preliminary data.</text>
</comment>
<dbReference type="InterPro" id="IPR013221">
    <property type="entry name" value="Mur_ligase_cen"/>
</dbReference>
<gene>
    <name evidence="6" type="ORF">GCM10025862_09610</name>
</gene>
<reference evidence="7" key="1">
    <citation type="journal article" date="2019" name="Int. J. Syst. Evol. Microbiol.">
        <title>The Global Catalogue of Microorganisms (GCM) 10K type strain sequencing project: providing services to taxonomists for standard genome sequencing and annotation.</title>
        <authorList>
            <consortium name="The Broad Institute Genomics Platform"/>
            <consortium name="The Broad Institute Genome Sequencing Center for Infectious Disease"/>
            <person name="Wu L."/>
            <person name="Ma J."/>
        </authorList>
    </citation>
    <scope>NUCLEOTIDE SEQUENCE [LARGE SCALE GENOMIC DNA]</scope>
    <source>
        <strain evidence="7">NBRC 105830</strain>
    </source>
</reference>
<dbReference type="InterPro" id="IPR036565">
    <property type="entry name" value="Mur-like_cat_sf"/>
</dbReference>
<dbReference type="SUPFAM" id="SSF63418">
    <property type="entry name" value="MurE/MurF N-terminal domain"/>
    <property type="match status" value="1"/>
</dbReference>
<dbReference type="Proteomes" id="UP001157109">
    <property type="component" value="Unassembled WGS sequence"/>
</dbReference>
<evidence type="ECO:0000259" key="4">
    <source>
        <dbReference type="Pfam" id="PF01225"/>
    </source>
</evidence>
<dbReference type="Pfam" id="PF08245">
    <property type="entry name" value="Mur_ligase_M"/>
    <property type="match status" value="1"/>
</dbReference>